<dbReference type="EMBL" id="JAAVNE010000046">
    <property type="protein sequence ID" value="NKC33505.1"/>
    <property type="molecule type" value="Genomic_DNA"/>
</dbReference>
<comment type="caution">
    <text evidence="1">The sequence shown here is derived from an EMBL/GenBank/DDBJ whole genome shotgun (WGS) entry which is preliminary data.</text>
</comment>
<protein>
    <submittedName>
        <fullName evidence="1">Uncharacterized protein</fullName>
    </submittedName>
</protein>
<dbReference type="Proteomes" id="UP000787635">
    <property type="component" value="Unassembled WGS sequence"/>
</dbReference>
<proteinExistence type="predicted"/>
<evidence type="ECO:0000313" key="2">
    <source>
        <dbReference type="Proteomes" id="UP000787635"/>
    </source>
</evidence>
<name>A0ABX1EF22_9PROT</name>
<evidence type="ECO:0000313" key="1">
    <source>
        <dbReference type="EMBL" id="NKC33505.1"/>
    </source>
</evidence>
<reference evidence="1 2" key="1">
    <citation type="submission" date="2020-03" db="EMBL/GenBank/DDBJ databases">
        <title>Roseomonas selenitidurans sp. nov. isolated from urban soil.</title>
        <authorList>
            <person name="Liu H."/>
        </authorList>
    </citation>
    <scope>NUCLEOTIDE SEQUENCE [LARGE SCALE GENOMIC DNA]</scope>
    <source>
        <strain evidence="1 2">BU-1</strain>
    </source>
</reference>
<keyword evidence="2" id="KW-1185">Reference proteome</keyword>
<accession>A0ABX1EF22</accession>
<gene>
    <name evidence="1" type="ORF">HEQ75_21765</name>
</gene>
<dbReference type="RefSeq" id="WP_168034231.1">
    <property type="nucleotide sequence ID" value="NZ_JAAVNE010000046.1"/>
</dbReference>
<sequence length="458" mass="44464">MLGYAPPGTYPWGTLPPWAVSGGVLLRPVLVAGGPPRAVVPLLDVTVASAGVSAALPAAVPLVAAYALGDAVAVSRAHSPTGAQVASRLAAGGWGLVGQDAARFDSAGRLRVQGPRTNLVANARTPGGTGWTLTQLASATPVTGPDGGAGTAVDIVENTTTNSHSLSSGGITVVSGAVHAQGFVVQAGAGAQYVQISGGGGFGTAHFANFDLLGGAVTRADNCTASITDLGDGWWLIALAVTAASSSAGTTRLTFITSGTAARLPSHTGTGRTVRVWAPQVELAGDIGAPILPPAGSPQASTRGVDVPAWAPAAMPLRGCLVLTVSLDALAGASALGLVQLHDGTDDNRIVVRVAPGGGVVEALVVSAGVTLATLAAPAALAAGTAARVLLAWSVGGVRLGVSGGGIVSAVAARPAGLSAALLGHADAAGALPMGGGLTADFYPVWPSAAEAAALLAA</sequence>
<organism evidence="1 2">
    <name type="scientific">Falsiroseomonas selenitidurans</name>
    <dbReference type="NCBI Taxonomy" id="2716335"/>
    <lineage>
        <taxon>Bacteria</taxon>
        <taxon>Pseudomonadati</taxon>
        <taxon>Pseudomonadota</taxon>
        <taxon>Alphaproteobacteria</taxon>
        <taxon>Acetobacterales</taxon>
        <taxon>Roseomonadaceae</taxon>
        <taxon>Falsiroseomonas</taxon>
    </lineage>
</organism>